<dbReference type="RefSeq" id="WP_133358337.1">
    <property type="nucleotide sequence ID" value="NZ_SMUV01000047.1"/>
</dbReference>
<dbReference type="PRINTS" id="PR00455">
    <property type="entry name" value="HTHTETR"/>
</dbReference>
<dbReference type="InterPro" id="IPR011075">
    <property type="entry name" value="TetR_C"/>
</dbReference>
<gene>
    <name evidence="6" type="ORF">E1832_03450</name>
</gene>
<comment type="caution">
    <text evidence="6">The sequence shown here is derived from an EMBL/GenBank/DDBJ whole genome shotgun (WGS) entry which is preliminary data.</text>
</comment>
<evidence type="ECO:0000313" key="7">
    <source>
        <dbReference type="Proteomes" id="UP000295301"/>
    </source>
</evidence>
<dbReference type="PROSITE" id="PS50977">
    <property type="entry name" value="HTH_TETR_2"/>
    <property type="match status" value="1"/>
</dbReference>
<feature type="domain" description="HTH tetR-type" evidence="5">
    <location>
        <begin position="124"/>
        <end position="184"/>
    </location>
</feature>
<dbReference type="PANTHER" id="PTHR47506:SF3">
    <property type="entry name" value="HTH-TYPE TRANSCRIPTIONAL REGULATOR LMRA"/>
    <property type="match status" value="1"/>
</dbReference>
<proteinExistence type="predicted"/>
<dbReference type="Gene3D" id="1.10.357.10">
    <property type="entry name" value="Tetracycline Repressor, domain 2"/>
    <property type="match status" value="1"/>
</dbReference>
<evidence type="ECO:0000313" key="6">
    <source>
        <dbReference type="EMBL" id="TDK51364.1"/>
    </source>
</evidence>
<organism evidence="6 7">
    <name type="scientific">Antarcticimicrobium luteum</name>
    <dbReference type="NCBI Taxonomy" id="2547397"/>
    <lineage>
        <taxon>Bacteria</taxon>
        <taxon>Pseudomonadati</taxon>
        <taxon>Pseudomonadota</taxon>
        <taxon>Alphaproteobacteria</taxon>
        <taxon>Rhodobacterales</taxon>
        <taxon>Paracoccaceae</taxon>
        <taxon>Antarcticimicrobium</taxon>
    </lineage>
</organism>
<evidence type="ECO:0000256" key="4">
    <source>
        <dbReference type="PROSITE-ProRule" id="PRU00335"/>
    </source>
</evidence>
<keyword evidence="1" id="KW-0805">Transcription regulation</keyword>
<keyword evidence="7" id="KW-1185">Reference proteome</keyword>
<protein>
    <submittedName>
        <fullName evidence="6">TetR/AcrR family transcriptional regulator</fullName>
    </submittedName>
</protein>
<dbReference type="OrthoDB" id="9787680at2"/>
<dbReference type="AlphaFoldDB" id="A0A4R5VFV1"/>
<dbReference type="PANTHER" id="PTHR47506">
    <property type="entry name" value="TRANSCRIPTIONAL REGULATORY PROTEIN"/>
    <property type="match status" value="1"/>
</dbReference>
<dbReference type="SUPFAM" id="SSF48498">
    <property type="entry name" value="Tetracyclin repressor-like, C-terminal domain"/>
    <property type="match status" value="1"/>
</dbReference>
<reference evidence="6 7" key="1">
    <citation type="submission" date="2019-03" db="EMBL/GenBank/DDBJ databases">
        <title>Ruegeria lutea sp. nov., a novel strain, isolated from marine sediment, the Masan Bay, South Korea.</title>
        <authorList>
            <person name="Kim J."/>
            <person name="Kim D.-Y."/>
            <person name="Lee S.-S."/>
        </authorList>
    </citation>
    <scope>NUCLEOTIDE SEQUENCE [LARGE SCALE GENOMIC DNA]</scope>
    <source>
        <strain evidence="6 7">318-1</strain>
    </source>
</reference>
<evidence type="ECO:0000256" key="2">
    <source>
        <dbReference type="ARBA" id="ARBA00023125"/>
    </source>
</evidence>
<dbReference type="Pfam" id="PF00440">
    <property type="entry name" value="TetR_N"/>
    <property type="match status" value="1"/>
</dbReference>
<keyword evidence="3" id="KW-0804">Transcription</keyword>
<dbReference type="GO" id="GO:0003677">
    <property type="term" value="F:DNA binding"/>
    <property type="evidence" value="ECO:0007669"/>
    <property type="project" value="UniProtKB-UniRule"/>
</dbReference>
<sequence length="320" mass="35517">MRDNLGLLVILAKTQVECPHYSGFSSYPVPTPPYRQSRRRRQERAGAAGRLIKMPRKIRQICLDFRPFIWEATYKRRLVADLGSAGSPDIMGRIGRDVADMDDGLNDICLRDTSGWSFAALPAVSARDKIMSAASHLFCNHGFAATGIDTILSRAGTAKATLYHHFRSKEDLISAVLEVEGKTWRNWFFGRLAEVDGPAQARLLAVFDVLEEWFSDPGFYGCPFINAVAEFDTGNDAVRRAADLHKEYLITWLKAQAMEMKIADVTETARSLAVLIDGAIVAAQHSRDPSFARTARRLAECHLASVQSGAEDGRSAKRLK</sequence>
<accession>A0A4R5VFV1</accession>
<feature type="DNA-binding region" description="H-T-H motif" evidence="4">
    <location>
        <begin position="147"/>
        <end position="166"/>
    </location>
</feature>
<dbReference type="InterPro" id="IPR001647">
    <property type="entry name" value="HTH_TetR"/>
</dbReference>
<evidence type="ECO:0000256" key="1">
    <source>
        <dbReference type="ARBA" id="ARBA00023015"/>
    </source>
</evidence>
<dbReference type="SUPFAM" id="SSF46689">
    <property type="entry name" value="Homeodomain-like"/>
    <property type="match status" value="1"/>
</dbReference>
<dbReference type="EMBL" id="SMUV01000047">
    <property type="protein sequence ID" value="TDK51364.1"/>
    <property type="molecule type" value="Genomic_DNA"/>
</dbReference>
<name>A0A4R5VFV1_9RHOB</name>
<evidence type="ECO:0000259" key="5">
    <source>
        <dbReference type="PROSITE" id="PS50977"/>
    </source>
</evidence>
<dbReference type="Pfam" id="PF16925">
    <property type="entry name" value="TetR_C_13"/>
    <property type="match status" value="1"/>
</dbReference>
<evidence type="ECO:0000256" key="3">
    <source>
        <dbReference type="ARBA" id="ARBA00023163"/>
    </source>
</evidence>
<dbReference type="InterPro" id="IPR036271">
    <property type="entry name" value="Tet_transcr_reg_TetR-rel_C_sf"/>
</dbReference>
<dbReference type="InterPro" id="IPR009057">
    <property type="entry name" value="Homeodomain-like_sf"/>
</dbReference>
<dbReference type="Proteomes" id="UP000295301">
    <property type="component" value="Unassembled WGS sequence"/>
</dbReference>
<keyword evidence="2 4" id="KW-0238">DNA-binding</keyword>